<evidence type="ECO:0000256" key="1">
    <source>
        <dbReference type="SAM" id="MobiDB-lite"/>
    </source>
</evidence>
<comment type="caution">
    <text evidence="4">The sequence shown here is derived from an EMBL/GenBank/DDBJ whole genome shotgun (WGS) entry which is preliminary data.</text>
</comment>
<name>A0A9N8DXN5_9STRA</name>
<evidence type="ECO:0000259" key="3">
    <source>
        <dbReference type="Pfam" id="PF20710"/>
    </source>
</evidence>
<reference evidence="4" key="1">
    <citation type="submission" date="2020-06" db="EMBL/GenBank/DDBJ databases">
        <authorList>
            <consortium name="Plant Systems Biology data submission"/>
        </authorList>
    </citation>
    <scope>NUCLEOTIDE SEQUENCE</scope>
    <source>
        <strain evidence="4">D6</strain>
    </source>
</reference>
<dbReference type="Proteomes" id="UP001153069">
    <property type="component" value="Unassembled WGS sequence"/>
</dbReference>
<dbReference type="Pfam" id="PF00644">
    <property type="entry name" value="PARP"/>
    <property type="match status" value="1"/>
</dbReference>
<dbReference type="InterPro" id="IPR012317">
    <property type="entry name" value="Poly(ADP-ribose)pol_cat_dom"/>
</dbReference>
<feature type="compositionally biased region" description="Polar residues" evidence="1">
    <location>
        <begin position="1"/>
        <end position="13"/>
    </location>
</feature>
<dbReference type="OrthoDB" id="6133115at2759"/>
<dbReference type="Pfam" id="PF20710">
    <property type="entry name" value="DUF6824"/>
    <property type="match status" value="1"/>
</dbReference>
<keyword evidence="5" id="KW-1185">Reference proteome</keyword>
<dbReference type="EMBL" id="CAICTM010000453">
    <property type="protein sequence ID" value="CAB9510827.1"/>
    <property type="molecule type" value="Genomic_DNA"/>
</dbReference>
<feature type="region of interest" description="Disordered" evidence="1">
    <location>
        <begin position="1"/>
        <end position="60"/>
    </location>
</feature>
<evidence type="ECO:0000259" key="2">
    <source>
        <dbReference type="Pfam" id="PF00644"/>
    </source>
</evidence>
<evidence type="ECO:0000313" key="4">
    <source>
        <dbReference type="EMBL" id="CAB9510827.1"/>
    </source>
</evidence>
<gene>
    <name evidence="4" type="ORF">SEMRO_454_G146400.1</name>
</gene>
<proteinExistence type="predicted"/>
<accession>A0A9N8DXN5</accession>
<evidence type="ECO:0000313" key="5">
    <source>
        <dbReference type="Proteomes" id="UP001153069"/>
    </source>
</evidence>
<feature type="region of interest" description="Disordered" evidence="1">
    <location>
        <begin position="498"/>
        <end position="520"/>
    </location>
</feature>
<feature type="region of interest" description="Disordered" evidence="1">
    <location>
        <begin position="456"/>
        <end position="477"/>
    </location>
</feature>
<dbReference type="InterPro" id="IPR049227">
    <property type="entry name" value="DUF6824"/>
</dbReference>
<dbReference type="SUPFAM" id="SSF56399">
    <property type="entry name" value="ADP-ribosylation"/>
    <property type="match status" value="1"/>
</dbReference>
<protein>
    <submittedName>
        <fullName evidence="4">Uncharacterized protein</fullName>
    </submittedName>
</protein>
<dbReference type="GO" id="GO:0003950">
    <property type="term" value="F:NAD+ poly-ADP-ribosyltransferase activity"/>
    <property type="evidence" value="ECO:0007669"/>
    <property type="project" value="InterPro"/>
</dbReference>
<dbReference type="AlphaFoldDB" id="A0A9N8DXN5"/>
<feature type="domain" description="PARP catalytic" evidence="2">
    <location>
        <begin position="207"/>
        <end position="281"/>
    </location>
</feature>
<organism evidence="4 5">
    <name type="scientific">Seminavis robusta</name>
    <dbReference type="NCBI Taxonomy" id="568900"/>
    <lineage>
        <taxon>Eukaryota</taxon>
        <taxon>Sar</taxon>
        <taxon>Stramenopiles</taxon>
        <taxon>Ochrophyta</taxon>
        <taxon>Bacillariophyta</taxon>
        <taxon>Bacillariophyceae</taxon>
        <taxon>Bacillariophycidae</taxon>
        <taxon>Naviculales</taxon>
        <taxon>Naviculaceae</taxon>
        <taxon>Seminavis</taxon>
    </lineage>
</organism>
<feature type="domain" description="DUF6824" evidence="3">
    <location>
        <begin position="62"/>
        <end position="138"/>
    </location>
</feature>
<dbReference type="Gene3D" id="3.90.228.10">
    <property type="match status" value="1"/>
</dbReference>
<feature type="compositionally biased region" description="Basic and acidic residues" evidence="1">
    <location>
        <begin position="17"/>
        <end position="35"/>
    </location>
</feature>
<sequence>MVSSSGNDGTKSPTPKEAAEEAEREARRKLRSDDRTQEEETMAPTENKKETKPIITDPRPEDILFGKAGVVSHHPGTQNFRTVIDKFAPKFQEPISLSERMELVRKVDESLGNSRFIVYNANANGWEEHDSHQQQLKIILHALYRSRDMAGCIMTKEYEQQLAKSAGLMRGIVEELQAFCQTDNFGSHCYKAGLESATFHPNAHLLQKVGCCGARDKFAKALSDLQDGACLGVVFHGTSLGNIGYILRHGLNPRRKRRGQAYGPGEYFSKNPAGSIAFCHGGLEMLVFVVVLPSSVIVQPSWFCPGRYRTIPKDYVIVNNNHHQLPIGTIRFKKVHESFANSSRERRSSFLQLSKEVHTKSQVAKGGLIKAQIIQHLIAENIDAASEHYEKHRTCLSTASRKEVAWYVHKKVDAGVIPFLFSELPEPITDKEMELAKIQSVDEVVRQEYEAKQRLEAEREAGGGPTGKDSQPGLSKLTRKRSCWRGLLRVVAGFLQRQTTSSTAGSNKGGLPDSPGGTSQ</sequence>
<feature type="compositionally biased region" description="Basic and acidic residues" evidence="1">
    <location>
        <begin position="46"/>
        <end position="60"/>
    </location>
</feature>